<proteinExistence type="predicted"/>
<keyword evidence="2" id="KW-1185">Reference proteome</keyword>
<protein>
    <submittedName>
        <fullName evidence="1">Uncharacterized protein</fullName>
    </submittedName>
</protein>
<name>A0ACC3S2Y6_9PEZI</name>
<reference evidence="1" key="1">
    <citation type="submission" date="2024-02" db="EMBL/GenBank/DDBJ databases">
        <title>Metagenome Assembled Genome of Zalaria obscura JY119.</title>
        <authorList>
            <person name="Vighnesh L."/>
            <person name="Jagadeeshwari U."/>
            <person name="Venkata Ramana C."/>
            <person name="Sasikala C."/>
        </authorList>
    </citation>
    <scope>NUCLEOTIDE SEQUENCE</scope>
    <source>
        <strain evidence="1">JY119</strain>
    </source>
</reference>
<dbReference type="Proteomes" id="UP001320706">
    <property type="component" value="Unassembled WGS sequence"/>
</dbReference>
<gene>
    <name evidence="1" type="ORF">M8818_007845</name>
</gene>
<evidence type="ECO:0000313" key="1">
    <source>
        <dbReference type="EMBL" id="KAK8192673.1"/>
    </source>
</evidence>
<evidence type="ECO:0000313" key="2">
    <source>
        <dbReference type="Proteomes" id="UP001320706"/>
    </source>
</evidence>
<accession>A0ACC3S2Y6</accession>
<organism evidence="1 2">
    <name type="scientific">Zalaria obscura</name>
    <dbReference type="NCBI Taxonomy" id="2024903"/>
    <lineage>
        <taxon>Eukaryota</taxon>
        <taxon>Fungi</taxon>
        <taxon>Dikarya</taxon>
        <taxon>Ascomycota</taxon>
        <taxon>Pezizomycotina</taxon>
        <taxon>Dothideomycetes</taxon>
        <taxon>Dothideomycetidae</taxon>
        <taxon>Dothideales</taxon>
        <taxon>Zalariaceae</taxon>
        <taxon>Zalaria</taxon>
    </lineage>
</organism>
<dbReference type="EMBL" id="JAMKPW020000044">
    <property type="protein sequence ID" value="KAK8192673.1"/>
    <property type="molecule type" value="Genomic_DNA"/>
</dbReference>
<sequence length="184" mass="19832">MAVNFAPYQSSPPESTRALSPPPRSSTASPRPPVPRNVSSIAATEDPWAAARGQPRLPSPSAYDDLEGGRGGVSTPFGQGAGFGRETDVFSTSLGLRMEIEAALAYLLLPPAGGVALLIFERQSDYVRFHAWQSSLVFAAMFVVHLIFSWSSALSWILFVVDVALIGWCAFHAYKDGKPFPSLF</sequence>
<comment type="caution">
    <text evidence="1">The sequence shown here is derived from an EMBL/GenBank/DDBJ whole genome shotgun (WGS) entry which is preliminary data.</text>
</comment>